<dbReference type="AlphaFoldDB" id="A0A495IJT0"/>
<dbReference type="PROSITE" id="PS51186">
    <property type="entry name" value="GNAT"/>
    <property type="match status" value="1"/>
</dbReference>
<dbReference type="GO" id="GO:0016747">
    <property type="term" value="F:acyltransferase activity, transferring groups other than amino-acyl groups"/>
    <property type="evidence" value="ECO:0007669"/>
    <property type="project" value="InterPro"/>
</dbReference>
<dbReference type="InterPro" id="IPR000182">
    <property type="entry name" value="GNAT_dom"/>
</dbReference>
<dbReference type="InterPro" id="IPR050832">
    <property type="entry name" value="Bact_Acetyltransf"/>
</dbReference>
<feature type="region of interest" description="Disordered" evidence="3">
    <location>
        <begin position="1"/>
        <end position="35"/>
    </location>
</feature>
<feature type="compositionally biased region" description="Low complexity" evidence="3">
    <location>
        <begin position="9"/>
        <end position="29"/>
    </location>
</feature>
<keyword evidence="1 5" id="KW-0808">Transferase</keyword>
<reference evidence="5 6" key="1">
    <citation type="submission" date="2018-10" db="EMBL/GenBank/DDBJ databases">
        <title>Sequencing the genomes of 1000 actinobacteria strains.</title>
        <authorList>
            <person name="Klenk H.-P."/>
        </authorList>
    </citation>
    <scope>NUCLEOTIDE SEQUENCE [LARGE SCALE GENOMIC DNA]</scope>
    <source>
        <strain evidence="5 6">DSM 17894</strain>
    </source>
</reference>
<dbReference type="PANTHER" id="PTHR43877">
    <property type="entry name" value="AMINOALKYLPHOSPHONATE N-ACETYLTRANSFERASE-RELATED-RELATED"/>
    <property type="match status" value="1"/>
</dbReference>
<keyword evidence="2" id="KW-0012">Acyltransferase</keyword>
<accession>A0A495IJT0</accession>
<gene>
    <name evidence="5" type="ORF">C8E83_3392</name>
</gene>
<dbReference type="PANTHER" id="PTHR43877:SF2">
    <property type="entry name" value="AMINOALKYLPHOSPHONATE N-ACETYLTRANSFERASE-RELATED"/>
    <property type="match status" value="1"/>
</dbReference>
<keyword evidence="6" id="KW-1185">Reference proteome</keyword>
<evidence type="ECO:0000313" key="6">
    <source>
        <dbReference type="Proteomes" id="UP000280008"/>
    </source>
</evidence>
<dbReference type="RefSeq" id="WP_121371970.1">
    <property type="nucleotide sequence ID" value="NZ_RBKS01000001.1"/>
</dbReference>
<dbReference type="InterPro" id="IPR016181">
    <property type="entry name" value="Acyl_CoA_acyltransferase"/>
</dbReference>
<dbReference type="SUPFAM" id="SSF55729">
    <property type="entry name" value="Acyl-CoA N-acyltransferases (Nat)"/>
    <property type="match status" value="1"/>
</dbReference>
<evidence type="ECO:0000313" key="5">
    <source>
        <dbReference type="EMBL" id="RKR76227.1"/>
    </source>
</evidence>
<evidence type="ECO:0000256" key="2">
    <source>
        <dbReference type="ARBA" id="ARBA00023315"/>
    </source>
</evidence>
<evidence type="ECO:0000256" key="1">
    <source>
        <dbReference type="ARBA" id="ARBA00022679"/>
    </source>
</evidence>
<evidence type="ECO:0000256" key="3">
    <source>
        <dbReference type="SAM" id="MobiDB-lite"/>
    </source>
</evidence>
<sequence>MSVSRAEEAFSAEGASATGGSAAAPAPESVWTTADSPLARPLIDDLARDYDARYEPNDGIPSSAELSRYPAELFDEAHGGAFLILRQGGEAVAGGAFMRESPDDGEIAEMKRVWTHPDHRRRGLARRVMAEIEDEARRRGYTTAHLTTGARQPEALGLYLALGYEPLFDVDGDLEAISYLRFTKPL</sequence>
<dbReference type="Pfam" id="PF00583">
    <property type="entry name" value="Acetyltransf_1"/>
    <property type="match status" value="1"/>
</dbReference>
<evidence type="ECO:0000259" key="4">
    <source>
        <dbReference type="PROSITE" id="PS51186"/>
    </source>
</evidence>
<organism evidence="5 6">
    <name type="scientific">Frondihabitans australicus</name>
    <dbReference type="NCBI Taxonomy" id="386892"/>
    <lineage>
        <taxon>Bacteria</taxon>
        <taxon>Bacillati</taxon>
        <taxon>Actinomycetota</taxon>
        <taxon>Actinomycetes</taxon>
        <taxon>Micrococcales</taxon>
        <taxon>Microbacteriaceae</taxon>
        <taxon>Frondihabitans</taxon>
    </lineage>
</organism>
<comment type="caution">
    <text evidence="5">The sequence shown here is derived from an EMBL/GenBank/DDBJ whole genome shotgun (WGS) entry which is preliminary data.</text>
</comment>
<dbReference type="Proteomes" id="UP000280008">
    <property type="component" value="Unassembled WGS sequence"/>
</dbReference>
<protein>
    <submittedName>
        <fullName evidence="5">Acetyltransferase (GNAT) family protein</fullName>
    </submittedName>
</protein>
<dbReference type="OrthoDB" id="70840at2"/>
<name>A0A495IJT0_9MICO</name>
<dbReference type="CDD" id="cd04301">
    <property type="entry name" value="NAT_SF"/>
    <property type="match status" value="1"/>
</dbReference>
<proteinExistence type="predicted"/>
<dbReference type="Gene3D" id="3.40.630.30">
    <property type="match status" value="1"/>
</dbReference>
<feature type="domain" description="N-acetyltransferase" evidence="4">
    <location>
        <begin position="37"/>
        <end position="184"/>
    </location>
</feature>
<dbReference type="EMBL" id="RBKS01000001">
    <property type="protein sequence ID" value="RKR76227.1"/>
    <property type="molecule type" value="Genomic_DNA"/>
</dbReference>